<comment type="subcellular location">
    <subcellularLocation>
        <location evidence="1">Membrane</location>
        <topology evidence="1">Multi-pass membrane protein</topology>
    </subcellularLocation>
</comment>
<comment type="caution">
    <text evidence="7">The sequence shown here is derived from an EMBL/GenBank/DDBJ whole genome shotgun (WGS) entry which is preliminary data.</text>
</comment>
<evidence type="ECO:0000259" key="6">
    <source>
        <dbReference type="Pfam" id="PF08016"/>
    </source>
</evidence>
<dbReference type="STRING" id="1202772.A0A1V9ZL32"/>
<evidence type="ECO:0000256" key="1">
    <source>
        <dbReference type="ARBA" id="ARBA00004141"/>
    </source>
</evidence>
<dbReference type="EMBL" id="JNBR01000081">
    <property type="protein sequence ID" value="OQR98677.1"/>
    <property type="molecule type" value="Genomic_DNA"/>
</dbReference>
<dbReference type="Proteomes" id="UP000243579">
    <property type="component" value="Unassembled WGS sequence"/>
</dbReference>
<feature type="transmembrane region" description="Helical" evidence="5">
    <location>
        <begin position="474"/>
        <end position="497"/>
    </location>
</feature>
<evidence type="ECO:0000313" key="7">
    <source>
        <dbReference type="EMBL" id="OQR98677.1"/>
    </source>
</evidence>
<reference evidence="7 8" key="1">
    <citation type="journal article" date="2014" name="Genome Biol. Evol.">
        <title>The secreted proteins of Achlya hypogyna and Thraustotheca clavata identify the ancestral oomycete secretome and reveal gene acquisitions by horizontal gene transfer.</title>
        <authorList>
            <person name="Misner I."/>
            <person name="Blouin N."/>
            <person name="Leonard G."/>
            <person name="Richards T.A."/>
            <person name="Lane C.E."/>
        </authorList>
    </citation>
    <scope>NUCLEOTIDE SEQUENCE [LARGE SCALE GENOMIC DNA]</scope>
    <source>
        <strain evidence="7 8">ATCC 48635</strain>
    </source>
</reference>
<organism evidence="7 8">
    <name type="scientific">Achlya hypogyna</name>
    <name type="common">Oomycete</name>
    <name type="synonym">Protoachlya hypogyna</name>
    <dbReference type="NCBI Taxonomy" id="1202772"/>
    <lineage>
        <taxon>Eukaryota</taxon>
        <taxon>Sar</taxon>
        <taxon>Stramenopiles</taxon>
        <taxon>Oomycota</taxon>
        <taxon>Saprolegniomycetes</taxon>
        <taxon>Saprolegniales</taxon>
        <taxon>Achlyaceae</taxon>
        <taxon>Achlya</taxon>
    </lineage>
</organism>
<dbReference type="OrthoDB" id="444119at2759"/>
<evidence type="ECO:0000256" key="3">
    <source>
        <dbReference type="ARBA" id="ARBA00022989"/>
    </source>
</evidence>
<dbReference type="PANTHER" id="PTHR10877">
    <property type="entry name" value="POLYCYSTIN FAMILY MEMBER"/>
    <property type="match status" value="1"/>
</dbReference>
<evidence type="ECO:0000256" key="4">
    <source>
        <dbReference type="ARBA" id="ARBA00023136"/>
    </source>
</evidence>
<accession>A0A1V9ZL32</accession>
<evidence type="ECO:0000313" key="8">
    <source>
        <dbReference type="Proteomes" id="UP000243579"/>
    </source>
</evidence>
<gene>
    <name evidence="7" type="ORF">ACHHYP_08210</name>
</gene>
<dbReference type="InterPro" id="IPR051223">
    <property type="entry name" value="Polycystin"/>
</dbReference>
<keyword evidence="3 5" id="KW-1133">Transmembrane helix</keyword>
<evidence type="ECO:0000256" key="2">
    <source>
        <dbReference type="ARBA" id="ARBA00022692"/>
    </source>
</evidence>
<feature type="transmembrane region" description="Helical" evidence="5">
    <location>
        <begin position="43"/>
        <end position="64"/>
    </location>
</feature>
<protein>
    <submittedName>
        <fullName evidence="7">Polycystin Cation Channel (PCC) Family</fullName>
    </submittedName>
</protein>
<feature type="domain" description="Polycystin cation channel PKD1/PKD2" evidence="6">
    <location>
        <begin position="369"/>
        <end position="503"/>
    </location>
</feature>
<evidence type="ECO:0000256" key="5">
    <source>
        <dbReference type="SAM" id="Phobius"/>
    </source>
</evidence>
<sequence length="652" mass="70545">MSDGPRRSIVMAFDNVAKPSEPTMSHAEVVRAVKARHHLRQHFGYLPVPIAFYLIFCGMALTHVPIQKMYPTENGLYSALVTSGTDAITSSTTMKFTNIGSQSDVFSWLSDTFIPTTFVTTDYTGSNLTAEFLHRVQLYHTILGAVELKTTTAALTSCGFSGALSVIYPHCHDASDLHAEYFYLDAGTTPTEATALVAAKEASGTWLSLGTTALEVTLATYDGELQMMNVVSLSLGFELGGHISLDSDIVAVPSNPYDGAGPIVLDVLVGLFFIAALTSEARRLYSRRGRRRLSDVVSFWYLVEWATLVGVVLYYVAWAILCSLIYGQELADLLMAVGGSGASFNHGTDAEAARASLGQLMSRFKLMGSVMTVVRIIAMVVMLCLVVRILSAMRFHPNLNVLTLTLAKSLALFGPFFCVYLVCLAGFVTAGHILFGGRLKAFSTIGYAAVTVINLAFGQFDFSSISDIDYSIALFWYWATLIVLFLVLFNMMLAIVLKAYDQVSDEHAGGDRSVLTELLVVAKEVCRPWGPNLPARFATALEAGGLKGAVRIGPTEIAAAMQVSETQARRLVRDLQTLAKVLPPIDGASAAVQLPDTTEVPTSSRGITLEEVDAKVDRLEKAMTQLLKHVEAIAAAQCPSIPALTREPSQKQ</sequence>
<dbReference type="InterPro" id="IPR013122">
    <property type="entry name" value="PKD1_2_channel"/>
</dbReference>
<dbReference type="GO" id="GO:0016020">
    <property type="term" value="C:membrane"/>
    <property type="evidence" value="ECO:0007669"/>
    <property type="project" value="UniProtKB-SubCell"/>
</dbReference>
<keyword evidence="8" id="KW-1185">Reference proteome</keyword>
<proteinExistence type="predicted"/>
<feature type="transmembrane region" description="Helical" evidence="5">
    <location>
        <begin position="410"/>
        <end position="435"/>
    </location>
</feature>
<feature type="transmembrane region" description="Helical" evidence="5">
    <location>
        <begin position="441"/>
        <end position="462"/>
    </location>
</feature>
<keyword evidence="2 5" id="KW-0812">Transmembrane</keyword>
<dbReference type="AlphaFoldDB" id="A0A1V9ZL32"/>
<dbReference type="PANTHER" id="PTHR10877:SF183">
    <property type="entry name" value="AT14535P-RELATED"/>
    <property type="match status" value="1"/>
</dbReference>
<keyword evidence="4 5" id="KW-0472">Membrane</keyword>
<feature type="transmembrane region" description="Helical" evidence="5">
    <location>
        <begin position="299"/>
        <end position="326"/>
    </location>
</feature>
<name>A0A1V9ZL32_ACHHY</name>
<dbReference type="Pfam" id="PF08016">
    <property type="entry name" value="PKD_channel"/>
    <property type="match status" value="1"/>
</dbReference>
<feature type="transmembrane region" description="Helical" evidence="5">
    <location>
        <begin position="366"/>
        <end position="390"/>
    </location>
</feature>